<name>A0A1A0MN67_MYCMU</name>
<dbReference type="SUPFAM" id="SSF53756">
    <property type="entry name" value="UDP-Glycosyltransferase/glycogen phosphorylase"/>
    <property type="match status" value="1"/>
</dbReference>
<dbReference type="GO" id="GO:0008610">
    <property type="term" value="P:lipid biosynthetic process"/>
    <property type="evidence" value="ECO:0007669"/>
    <property type="project" value="UniProtKB-ARBA"/>
</dbReference>
<evidence type="ECO:0000259" key="3">
    <source>
        <dbReference type="Pfam" id="PF13579"/>
    </source>
</evidence>
<reference evidence="4 5" key="1">
    <citation type="submission" date="2016-06" db="EMBL/GenBank/DDBJ databases">
        <authorList>
            <person name="Kjaerup R.B."/>
            <person name="Dalgaard T.S."/>
            <person name="Juul-Madsen H.R."/>
        </authorList>
    </citation>
    <scope>NUCLEOTIDE SEQUENCE [LARGE SCALE GENOMIC DNA]</scope>
    <source>
        <strain evidence="4 5">1199456.5</strain>
    </source>
</reference>
<proteinExistence type="predicted"/>
<dbReference type="InterPro" id="IPR050194">
    <property type="entry name" value="Glycosyltransferase_grp1"/>
</dbReference>
<dbReference type="EMBL" id="LZSF01000145">
    <property type="protein sequence ID" value="OBA86516.1"/>
    <property type="molecule type" value="Genomic_DNA"/>
</dbReference>
<evidence type="ECO:0000256" key="1">
    <source>
        <dbReference type="ARBA" id="ARBA00022676"/>
    </source>
</evidence>
<evidence type="ECO:0000313" key="4">
    <source>
        <dbReference type="EMBL" id="OBA86516.1"/>
    </source>
</evidence>
<dbReference type="CDD" id="cd03794">
    <property type="entry name" value="GT4_WbuB-like"/>
    <property type="match status" value="1"/>
</dbReference>
<dbReference type="Proteomes" id="UP000093962">
    <property type="component" value="Unassembled WGS sequence"/>
</dbReference>
<dbReference type="Pfam" id="PF13579">
    <property type="entry name" value="Glyco_trans_4_4"/>
    <property type="match status" value="1"/>
</dbReference>
<comment type="caution">
    <text evidence="4">The sequence shown here is derived from an EMBL/GenBank/DDBJ whole genome shotgun (WGS) entry which is preliminary data.</text>
</comment>
<organism evidence="4 5">
    <name type="scientific">Mycolicibacterium mucogenicum</name>
    <name type="common">Mycobacterium mucogenicum</name>
    <dbReference type="NCBI Taxonomy" id="56689"/>
    <lineage>
        <taxon>Bacteria</taxon>
        <taxon>Bacillati</taxon>
        <taxon>Actinomycetota</taxon>
        <taxon>Actinomycetes</taxon>
        <taxon>Mycobacteriales</taxon>
        <taxon>Mycobacteriaceae</taxon>
        <taxon>Mycolicibacterium</taxon>
    </lineage>
</organism>
<dbReference type="GO" id="GO:1901137">
    <property type="term" value="P:carbohydrate derivative biosynthetic process"/>
    <property type="evidence" value="ECO:0007669"/>
    <property type="project" value="UniProtKB-ARBA"/>
</dbReference>
<accession>A0A1A0MN67</accession>
<evidence type="ECO:0000313" key="5">
    <source>
        <dbReference type="Proteomes" id="UP000093962"/>
    </source>
</evidence>
<evidence type="ECO:0000256" key="2">
    <source>
        <dbReference type="ARBA" id="ARBA00022679"/>
    </source>
</evidence>
<dbReference type="PANTHER" id="PTHR45947:SF3">
    <property type="entry name" value="SULFOQUINOVOSYL TRANSFERASE SQD2"/>
    <property type="match status" value="1"/>
</dbReference>
<dbReference type="GO" id="GO:1903509">
    <property type="term" value="P:liposaccharide metabolic process"/>
    <property type="evidence" value="ECO:0007669"/>
    <property type="project" value="UniProtKB-ARBA"/>
</dbReference>
<dbReference type="InterPro" id="IPR028098">
    <property type="entry name" value="Glyco_trans_4-like_N"/>
</dbReference>
<gene>
    <name evidence="4" type="ORF">A5642_22525</name>
</gene>
<keyword evidence="1" id="KW-0328">Glycosyltransferase</keyword>
<dbReference type="PANTHER" id="PTHR45947">
    <property type="entry name" value="SULFOQUINOVOSYL TRANSFERASE SQD2"/>
    <property type="match status" value="1"/>
</dbReference>
<dbReference type="GO" id="GO:0016758">
    <property type="term" value="F:hexosyltransferase activity"/>
    <property type="evidence" value="ECO:0007669"/>
    <property type="project" value="TreeGrafter"/>
</dbReference>
<protein>
    <recommendedName>
        <fullName evidence="3">Glycosyltransferase subfamily 4-like N-terminal domain-containing protein</fullName>
    </recommendedName>
</protein>
<dbReference type="NCBIfam" id="NF007640">
    <property type="entry name" value="PRK10307.1"/>
    <property type="match status" value="1"/>
</dbReference>
<dbReference type="Pfam" id="PF13692">
    <property type="entry name" value="Glyco_trans_1_4"/>
    <property type="match status" value="1"/>
</dbReference>
<dbReference type="AlphaFoldDB" id="A0A1A0MN67"/>
<sequence length="422" mass="44848">MAHMKILIVGLNYWPETTGIAPYTTGLAEGLASRGHSVRVLTGLPHYPAWRIADEYRGSRGETAVIRNVTVKRVPHYVPNQPTAGARVHMELSFSRMAMASHWGHPDVVIAVSPALLSAAAVVAKARAARIPVGVIVQDIYSHAVVETAQMGGRGAKLTTDLEASVLRNATGVSVIHDRFAASIKKLGIREDKITVIRNWSHVDNSPTTCRGADIRREFGWCDDKVIVMHAGNMGVKQGLESVISAGRLAHRQAAERAPHFVLVGDGNRRAALQELACDVPTVQFIPPVSDDKFGALLSAADILLVNELPGIAEMAVPSKLTSYFAAGKPVLAATESRSATACEVNTSSGGVVVSGGDPEALVHGVEMLAADPALRARLGAAGQAFARRTLQPEVAIDAYEGWCGALLGEPRRRRLITLAAG</sequence>
<keyword evidence="2" id="KW-0808">Transferase</keyword>
<dbReference type="Gene3D" id="3.40.50.2000">
    <property type="entry name" value="Glycogen Phosphorylase B"/>
    <property type="match status" value="2"/>
</dbReference>
<feature type="domain" description="Glycosyltransferase subfamily 4-like N-terminal" evidence="3">
    <location>
        <begin position="18"/>
        <end position="200"/>
    </location>
</feature>